<sequence length="751" mass="84781">MFQKSTAYSFLALAVILSVLLLVFRPTPQFNYDFETFFPQNDEDLDFYENFKSQFENDNDYLLIALSNSDGELFKPDFLEKANTIQSEIQKLEKVDTVISILNLKQPVIGVFGLTYRKVLDWSDEKPLETTSSNLEQYRSQLISKDGNSLLLLIKNEQNISKVDGDELYASIKDLFIQFNTEPYAIAGKIQMQGDFIKLMQNEFGLFFGCSILLMLFLLIIIFRSWWGVVIPLLVLIIGVAWAFGLLLYLGKTLDVMSVMQPTIFMIVGLSALIHFFTHLTKKLKTGANKQLAITEVYKELLIPVWLTVLTTSLGFISLYFTSIPALQDFGWTTGLGVLVIFFSVILISPGLLFLIPISNTYSVPKVEKPRVLHSLFSWQLKQRKWICLSFLAITFLSIFLGSKLEINGYLLDNLPVDHPIQKDFEYFDEQYGGSNPLEIFITTGGNANSLLDLKVLKEIEKVDSKIHELFGEGKTISPLTLIKSINQAQNQGDPKAFVLPSVGQRQRMNRWLDKALESNGSEVISEDRKSGRISSRAPDLGSLKMTELRAELIEFVEKEIDPELLKVRWTGTAYLIDKGHKSVTTQMGKGLGVAFLLVGVIVGFLFRSWRISFLLLIPNLIPLICMLGLMYLLGIEFKLTTAILFTVAFGIAVDDSIHFMSRLKHELNLGKNLIYALKRTYLEAGKALVLTTLVLTAGFGLLIFSQFGVTHFTGLLISASMIFALLADLLLLPLLLLPLKKMWEKKFNET</sequence>
<feature type="transmembrane region" description="Helical" evidence="6">
    <location>
        <begin position="204"/>
        <end position="223"/>
    </location>
</feature>
<feature type="transmembrane region" description="Helical" evidence="6">
    <location>
        <begin position="640"/>
        <end position="658"/>
    </location>
</feature>
<dbReference type="Pfam" id="PF03176">
    <property type="entry name" value="MMPL"/>
    <property type="match status" value="2"/>
</dbReference>
<dbReference type="PROSITE" id="PS50156">
    <property type="entry name" value="SSD"/>
    <property type="match status" value="1"/>
</dbReference>
<keyword evidence="3 6" id="KW-0812">Transmembrane</keyword>
<dbReference type="SUPFAM" id="SSF82866">
    <property type="entry name" value="Multidrug efflux transporter AcrB transmembrane domain"/>
    <property type="match status" value="2"/>
</dbReference>
<reference evidence="8 9" key="1">
    <citation type="submission" date="2018-06" db="EMBL/GenBank/DDBJ databases">
        <title>Genomic Encyclopedia of Archaeal and Bacterial Type Strains, Phase II (KMG-II): from individual species to whole genera.</title>
        <authorList>
            <person name="Goeker M."/>
        </authorList>
    </citation>
    <scope>NUCLEOTIDE SEQUENCE [LARGE SCALE GENOMIC DNA]</scope>
    <source>
        <strain evidence="8 9">DSM 23446</strain>
    </source>
</reference>
<feature type="transmembrane region" description="Helical" evidence="6">
    <location>
        <begin position="230"/>
        <end position="251"/>
    </location>
</feature>
<evidence type="ECO:0000313" key="8">
    <source>
        <dbReference type="EMBL" id="RAI89490.1"/>
    </source>
</evidence>
<evidence type="ECO:0000313" key="9">
    <source>
        <dbReference type="Proteomes" id="UP000249610"/>
    </source>
</evidence>
<name>A0A327PB15_9BACT</name>
<accession>A0A327PB15</accession>
<dbReference type="InterPro" id="IPR000731">
    <property type="entry name" value="SSD"/>
</dbReference>
<feature type="transmembrane region" description="Helical" evidence="6">
    <location>
        <begin position="716"/>
        <end position="738"/>
    </location>
</feature>
<feature type="transmembrane region" description="Helical" evidence="6">
    <location>
        <begin position="263"/>
        <end position="280"/>
    </location>
</feature>
<protein>
    <recommendedName>
        <fullName evidence="7">SSD domain-containing protein</fullName>
    </recommendedName>
</protein>
<dbReference type="InterPro" id="IPR004869">
    <property type="entry name" value="MMPL_dom"/>
</dbReference>
<evidence type="ECO:0000256" key="2">
    <source>
        <dbReference type="ARBA" id="ARBA00022475"/>
    </source>
</evidence>
<dbReference type="PANTHER" id="PTHR33406:SF12">
    <property type="entry name" value="BLR2997 PROTEIN"/>
    <property type="match status" value="1"/>
</dbReference>
<dbReference type="Gene3D" id="1.20.1640.10">
    <property type="entry name" value="Multidrug efflux transporter AcrB transmembrane domain"/>
    <property type="match status" value="2"/>
</dbReference>
<feature type="transmembrane region" description="Helical" evidence="6">
    <location>
        <begin position="386"/>
        <end position="403"/>
    </location>
</feature>
<keyword evidence="4 6" id="KW-1133">Transmembrane helix</keyword>
<keyword evidence="5 6" id="KW-0472">Membrane</keyword>
<feature type="transmembrane region" description="Helical" evidence="6">
    <location>
        <begin position="334"/>
        <end position="356"/>
    </location>
</feature>
<feature type="transmembrane region" description="Helical" evidence="6">
    <location>
        <begin position="588"/>
        <end position="607"/>
    </location>
</feature>
<evidence type="ECO:0000256" key="6">
    <source>
        <dbReference type="SAM" id="Phobius"/>
    </source>
</evidence>
<evidence type="ECO:0000256" key="5">
    <source>
        <dbReference type="ARBA" id="ARBA00023136"/>
    </source>
</evidence>
<proteinExistence type="predicted"/>
<dbReference type="PANTHER" id="PTHR33406">
    <property type="entry name" value="MEMBRANE PROTEIN MJ1562-RELATED"/>
    <property type="match status" value="1"/>
</dbReference>
<dbReference type="Proteomes" id="UP000249610">
    <property type="component" value="Unassembled WGS sequence"/>
</dbReference>
<evidence type="ECO:0000256" key="4">
    <source>
        <dbReference type="ARBA" id="ARBA00022989"/>
    </source>
</evidence>
<dbReference type="EMBL" id="QLLK01000006">
    <property type="protein sequence ID" value="RAI89490.1"/>
    <property type="molecule type" value="Genomic_DNA"/>
</dbReference>
<dbReference type="InterPro" id="IPR050545">
    <property type="entry name" value="Mycobact_MmpL"/>
</dbReference>
<comment type="subcellular location">
    <subcellularLocation>
        <location evidence="1">Cell membrane</location>
        <topology evidence="1">Multi-pass membrane protein</topology>
    </subcellularLocation>
</comment>
<keyword evidence="9" id="KW-1185">Reference proteome</keyword>
<feature type="transmembrane region" description="Helical" evidence="6">
    <location>
        <begin position="614"/>
        <end position="634"/>
    </location>
</feature>
<gene>
    <name evidence="8" type="ORF">LV83_02532</name>
</gene>
<evidence type="ECO:0000259" key="7">
    <source>
        <dbReference type="PROSITE" id="PS50156"/>
    </source>
</evidence>
<evidence type="ECO:0000256" key="1">
    <source>
        <dbReference type="ARBA" id="ARBA00004651"/>
    </source>
</evidence>
<organism evidence="8 9">
    <name type="scientific">Algoriphagus yeomjeoni</name>
    <dbReference type="NCBI Taxonomy" id="291403"/>
    <lineage>
        <taxon>Bacteria</taxon>
        <taxon>Pseudomonadati</taxon>
        <taxon>Bacteroidota</taxon>
        <taxon>Cytophagia</taxon>
        <taxon>Cytophagales</taxon>
        <taxon>Cyclobacteriaceae</taxon>
        <taxon>Algoriphagus</taxon>
    </lineage>
</organism>
<feature type="domain" description="SSD" evidence="7">
    <location>
        <begin position="233"/>
        <end position="355"/>
    </location>
</feature>
<dbReference type="AlphaFoldDB" id="A0A327PB15"/>
<keyword evidence="2" id="KW-1003">Cell membrane</keyword>
<dbReference type="GO" id="GO:0005886">
    <property type="term" value="C:plasma membrane"/>
    <property type="evidence" value="ECO:0007669"/>
    <property type="project" value="UniProtKB-SubCell"/>
</dbReference>
<feature type="transmembrane region" description="Helical" evidence="6">
    <location>
        <begin position="688"/>
        <end position="710"/>
    </location>
</feature>
<dbReference type="OrthoDB" id="9805018at2"/>
<comment type="caution">
    <text evidence="8">The sequence shown here is derived from an EMBL/GenBank/DDBJ whole genome shotgun (WGS) entry which is preliminary data.</text>
</comment>
<evidence type="ECO:0000256" key="3">
    <source>
        <dbReference type="ARBA" id="ARBA00022692"/>
    </source>
</evidence>
<dbReference type="RefSeq" id="WP_111611857.1">
    <property type="nucleotide sequence ID" value="NZ_QLLK01000006.1"/>
</dbReference>
<feature type="transmembrane region" description="Helical" evidence="6">
    <location>
        <begin position="301"/>
        <end position="322"/>
    </location>
</feature>